<dbReference type="AlphaFoldDB" id="A0A261FC81"/>
<feature type="region of interest" description="Disordered" evidence="1">
    <location>
        <begin position="105"/>
        <end position="136"/>
    </location>
</feature>
<evidence type="ECO:0000313" key="4">
    <source>
        <dbReference type="EMBL" id="OZG56760.1"/>
    </source>
</evidence>
<keyword evidence="4" id="KW-0378">Hydrolase</keyword>
<keyword evidence="4" id="KW-0540">Nuclease</keyword>
<keyword evidence="2" id="KW-0812">Transmembrane</keyword>
<dbReference type="Pfam" id="PF03372">
    <property type="entry name" value="Exo_endo_phos"/>
    <property type="match status" value="1"/>
</dbReference>
<name>A0A261FC81_9BIFI</name>
<dbReference type="EMBL" id="MWWU01000001">
    <property type="protein sequence ID" value="OZG56760.1"/>
    <property type="molecule type" value="Genomic_DNA"/>
</dbReference>
<dbReference type="SUPFAM" id="SSF56219">
    <property type="entry name" value="DNase I-like"/>
    <property type="match status" value="1"/>
</dbReference>
<evidence type="ECO:0000256" key="1">
    <source>
        <dbReference type="SAM" id="MobiDB-lite"/>
    </source>
</evidence>
<protein>
    <submittedName>
        <fullName evidence="4">Endonuclease</fullName>
    </submittedName>
</protein>
<feature type="domain" description="Endonuclease/exonuclease/phosphatase" evidence="3">
    <location>
        <begin position="147"/>
        <end position="411"/>
    </location>
</feature>
<dbReference type="Proteomes" id="UP000228976">
    <property type="component" value="Unassembled WGS sequence"/>
</dbReference>
<evidence type="ECO:0000313" key="5">
    <source>
        <dbReference type="Proteomes" id="UP000228976"/>
    </source>
</evidence>
<dbReference type="InterPro" id="IPR005135">
    <property type="entry name" value="Endo/exonuclease/phosphatase"/>
</dbReference>
<evidence type="ECO:0000256" key="2">
    <source>
        <dbReference type="SAM" id="Phobius"/>
    </source>
</evidence>
<feature type="transmembrane region" description="Helical" evidence="2">
    <location>
        <begin position="78"/>
        <end position="98"/>
    </location>
</feature>
<dbReference type="Gene3D" id="3.60.10.10">
    <property type="entry name" value="Endonuclease/exonuclease/phosphatase"/>
    <property type="match status" value="1"/>
</dbReference>
<comment type="caution">
    <text evidence="4">The sequence shown here is derived from an EMBL/GenBank/DDBJ whole genome shotgun (WGS) entry which is preliminary data.</text>
</comment>
<dbReference type="GO" id="GO:0004519">
    <property type="term" value="F:endonuclease activity"/>
    <property type="evidence" value="ECO:0007669"/>
    <property type="project" value="UniProtKB-KW"/>
</dbReference>
<keyword evidence="5" id="KW-1185">Reference proteome</keyword>
<accession>A0A261FC81</accession>
<evidence type="ECO:0000259" key="3">
    <source>
        <dbReference type="Pfam" id="PF03372"/>
    </source>
</evidence>
<feature type="transmembrane region" description="Helical" evidence="2">
    <location>
        <begin position="49"/>
        <end position="72"/>
    </location>
</feature>
<dbReference type="OrthoDB" id="2340043at2"/>
<keyword evidence="4" id="KW-0255">Endonuclease</keyword>
<gene>
    <name evidence="4" type="ORF">AEAE_0069</name>
</gene>
<organism evidence="4 5">
    <name type="scientific">Aeriscardovia aeriphila</name>
    <dbReference type="NCBI Taxonomy" id="218139"/>
    <lineage>
        <taxon>Bacteria</taxon>
        <taxon>Bacillati</taxon>
        <taxon>Actinomycetota</taxon>
        <taxon>Actinomycetes</taxon>
        <taxon>Bifidobacteriales</taxon>
        <taxon>Bifidobacteriaceae</taxon>
        <taxon>Aeriscardovia</taxon>
    </lineage>
</organism>
<feature type="transmembrane region" description="Helical" evidence="2">
    <location>
        <begin position="12"/>
        <end position="37"/>
    </location>
</feature>
<dbReference type="RefSeq" id="WP_094689201.1">
    <property type="nucleotide sequence ID" value="NZ_JACBYZ010000001.1"/>
</dbReference>
<reference evidence="4 5" key="1">
    <citation type="journal article" date="2017" name="BMC Genomics">
        <title>Comparative genomic and phylogenomic analyses of the Bifidobacteriaceae family.</title>
        <authorList>
            <person name="Lugli G.A."/>
            <person name="Milani C."/>
            <person name="Turroni F."/>
            <person name="Duranti S."/>
            <person name="Mancabelli L."/>
            <person name="Mangifesta M."/>
            <person name="Ferrario C."/>
            <person name="Modesto M."/>
            <person name="Mattarelli P."/>
            <person name="Jiri K."/>
            <person name="van Sinderen D."/>
            <person name="Ventura M."/>
        </authorList>
    </citation>
    <scope>NUCLEOTIDE SEQUENCE [LARGE SCALE GENOMIC DNA]</scope>
    <source>
        <strain evidence="4 5">LMG 21773</strain>
    </source>
</reference>
<keyword evidence="2" id="KW-0472">Membrane</keyword>
<sequence length="430" mass="45615">MAPQAPPPLTPLGIVVLVLCVLTVLVLSVLHVCLTLTGKLGWHHPVPQLAALAVPVGLVSLPVELVGGILAAVAWPHALSTVALVVALLLALSLALLFRPDFSRPPRTSSTTHSVSSSSPRPARSSSLSPSSSPFRQLSHSESVVVMSLNCRYGRAQAREIVTAVSQHNVSALCLVEATDQLLAALDDAGIASFLPHRVVGAKNGKENGGFNVVFCAVPPLHAEPSSVCIPAASVPVLTFRALGKRIAVAAAHPYSPQRGAKEWGLGIAQLSALPSAVFARHADALVIAGDFNSNVSHPTFRWLLSGGLLPGNYLDGEPEVSFIAARAHSRSRRQASSPVPHSPQLIDSSFEADKRGVKHSFLSRRFFRSPATFPANWPVLPAMMELDHVLHTDALKCTELRSLRIPGSDHKALLARLEVVKPADEETAD</sequence>
<dbReference type="InterPro" id="IPR036691">
    <property type="entry name" value="Endo/exonu/phosph_ase_sf"/>
</dbReference>
<proteinExistence type="predicted"/>
<keyword evidence="2" id="KW-1133">Transmembrane helix</keyword>